<dbReference type="PANTHER" id="PTHR43226:SF4">
    <property type="entry name" value="XAA-PRO AMINOPEPTIDASE 3"/>
    <property type="match status" value="1"/>
</dbReference>
<dbReference type="RefSeq" id="WP_041063096.1">
    <property type="nucleotide sequence ID" value="NZ_AP014521.1"/>
</dbReference>
<dbReference type="KEGG" id="sbw:TGUWTKB_4120"/>
<evidence type="ECO:0000256" key="11">
    <source>
        <dbReference type="ARBA" id="ARBA00075356"/>
    </source>
</evidence>
<keyword evidence="15" id="KW-1185">Reference proteome</keyword>
<keyword evidence="8" id="KW-0482">Metalloprotease</keyword>
<dbReference type="FunFam" id="3.90.230.10:FF:000002">
    <property type="entry name" value="Xaa-Pro aminopeptidase 3"/>
    <property type="match status" value="1"/>
</dbReference>
<comment type="similarity">
    <text evidence="3">Belongs to the peptidase M24B family.</text>
</comment>
<dbReference type="Proteomes" id="UP000031627">
    <property type="component" value="Chromosome"/>
</dbReference>
<dbReference type="HOGENOM" id="CLU_017266_1_0_6"/>
<dbReference type="EC" id="3.4.11.9" evidence="4"/>
<accession>A0A090ALV2</accession>
<evidence type="ECO:0000256" key="3">
    <source>
        <dbReference type="ARBA" id="ARBA00008766"/>
    </source>
</evidence>
<dbReference type="GO" id="GO:0030145">
    <property type="term" value="F:manganese ion binding"/>
    <property type="evidence" value="ECO:0007669"/>
    <property type="project" value="InterPro"/>
</dbReference>
<keyword evidence="5" id="KW-0645">Protease</keyword>
<keyword evidence="9" id="KW-0464">Manganese</keyword>
<evidence type="ECO:0000313" key="15">
    <source>
        <dbReference type="Proteomes" id="UP000031627"/>
    </source>
</evidence>
<dbReference type="InterPro" id="IPR007865">
    <property type="entry name" value="Aminopep_P_N"/>
</dbReference>
<sequence>MFKAKTFIKRRKTLFNHMQRNSAALIFSASTMIRSNDTHYSFRQNSDFWYLTGFNEPNSLLLLIKNKNYSILFNRDYNYLEKIYFGNCLGQSALDLTGVNQVISWNLINDTLYQFLSGLDVIYHATGLFSQADQILFDTLKKIEKFKLKTPTKIFDCRSWIHQMRVIKSKEEIKILRHAAKISTKAHQIAMIKCRPGLFEYHLEGIIHYQFNKRGARFQSYSTIVASGNNACILHYDENKNKLKSGDLVLVDAGCEYYGYASDITRTYPTNGKFNFVQLSIYKIVLSALYKALSMFRPNVTVKSINNAVIKVIVTGLIKLGILNGNINSLIRNHDYREFYMHNISHFIGLDVHDVYSNNLNKQDYILKPGMVLTVEPGIYINFNKKVPKEYQGIGIRIEDTILINESGYENFTSDLLKDPINIENIMC</sequence>
<evidence type="ECO:0000256" key="6">
    <source>
        <dbReference type="ARBA" id="ARBA00022723"/>
    </source>
</evidence>
<dbReference type="NCBIfam" id="NF008131">
    <property type="entry name" value="PRK10879.1"/>
    <property type="match status" value="1"/>
</dbReference>
<evidence type="ECO:0000256" key="4">
    <source>
        <dbReference type="ARBA" id="ARBA00012574"/>
    </source>
</evidence>
<dbReference type="SMART" id="SM01011">
    <property type="entry name" value="AMP_N"/>
    <property type="match status" value="1"/>
</dbReference>
<dbReference type="SUPFAM" id="SSF53092">
    <property type="entry name" value="Creatinase/prolidase N-terminal domain"/>
    <property type="match status" value="1"/>
</dbReference>
<evidence type="ECO:0000256" key="10">
    <source>
        <dbReference type="ARBA" id="ARBA00069363"/>
    </source>
</evidence>
<organism evidence="14 15">
    <name type="scientific">Candidatus Tachikawaea gelatinosa</name>
    <dbReference type="NCBI Taxonomy" id="1410383"/>
    <lineage>
        <taxon>Bacteria</taxon>
        <taxon>Pseudomonadati</taxon>
        <taxon>Pseudomonadota</taxon>
        <taxon>Gammaproteobacteria</taxon>
        <taxon>Enterobacterales</taxon>
        <taxon>Enterobacteriaceae</taxon>
        <taxon>Candidatus Tachikawaea</taxon>
    </lineage>
</organism>
<protein>
    <recommendedName>
        <fullName evidence="10">Xaa-Pro aminopeptidase</fullName>
        <ecNumber evidence="4">3.4.11.9</ecNumber>
    </recommendedName>
    <alternativeName>
        <fullName evidence="11">Aminopeptidase P II</fullName>
    </alternativeName>
    <alternativeName>
        <fullName evidence="12">X-Pro aminopeptidase</fullName>
    </alternativeName>
</protein>
<evidence type="ECO:0000256" key="5">
    <source>
        <dbReference type="ARBA" id="ARBA00022670"/>
    </source>
</evidence>
<evidence type="ECO:0000256" key="2">
    <source>
        <dbReference type="ARBA" id="ARBA00001936"/>
    </source>
</evidence>
<dbReference type="Pfam" id="PF05195">
    <property type="entry name" value="AMP_N"/>
    <property type="match status" value="1"/>
</dbReference>
<gene>
    <name evidence="14" type="primary">pepP</name>
    <name evidence="14" type="ORF">TGUWTKB_4120</name>
</gene>
<evidence type="ECO:0000313" key="14">
    <source>
        <dbReference type="EMBL" id="BAP58639.1"/>
    </source>
</evidence>
<dbReference type="InterPro" id="IPR036005">
    <property type="entry name" value="Creatinase/aminopeptidase-like"/>
</dbReference>
<feature type="domain" description="Aminopeptidase P N-terminal" evidence="13">
    <location>
        <begin position="2"/>
        <end position="133"/>
    </location>
</feature>
<reference evidence="15" key="1">
    <citation type="submission" date="2013-11" db="EMBL/GenBank/DDBJ databases">
        <title>Symbiont-containing voluminous jelly as an extraordinary maternal gift for overwintering insect nymphs.</title>
        <authorList>
            <person name="Kaiwa N."/>
            <person name="Hosokawa T."/>
            <person name="Nikoh N."/>
            <person name="Meng X.Y."/>
            <person name="Tanahashi M."/>
            <person name="Moriyama M."/>
            <person name="Maeda T."/>
            <person name="Yamaguchi K."/>
            <person name="Shigenobu S."/>
            <person name="Ito M."/>
            <person name="Fukatsu T."/>
        </authorList>
    </citation>
    <scope>NUCLEOTIDE SEQUENCE [LARGE SCALE GENOMIC DNA]</scope>
    <source>
        <strain evidence="15">UwTKB</strain>
    </source>
</reference>
<evidence type="ECO:0000256" key="8">
    <source>
        <dbReference type="ARBA" id="ARBA00023049"/>
    </source>
</evidence>
<comment type="catalytic activity">
    <reaction evidence="1">
        <text>Release of any N-terminal amino acid, including proline, that is linked to proline, even from a dipeptide or tripeptide.</text>
        <dbReference type="EC" id="3.4.11.9"/>
    </reaction>
</comment>
<dbReference type="OrthoDB" id="9806388at2"/>
<dbReference type="SUPFAM" id="SSF55920">
    <property type="entry name" value="Creatinase/aminopeptidase"/>
    <property type="match status" value="1"/>
</dbReference>
<evidence type="ECO:0000256" key="1">
    <source>
        <dbReference type="ARBA" id="ARBA00001424"/>
    </source>
</evidence>
<evidence type="ECO:0000259" key="13">
    <source>
        <dbReference type="SMART" id="SM01011"/>
    </source>
</evidence>
<evidence type="ECO:0000256" key="7">
    <source>
        <dbReference type="ARBA" id="ARBA00022801"/>
    </source>
</evidence>
<dbReference type="InterPro" id="IPR000994">
    <property type="entry name" value="Pept_M24"/>
</dbReference>
<name>A0A090ALV2_9ENTR</name>
<dbReference type="InterPro" id="IPR052433">
    <property type="entry name" value="X-Pro_dipept-like"/>
</dbReference>
<evidence type="ECO:0000256" key="12">
    <source>
        <dbReference type="ARBA" id="ARBA00081411"/>
    </source>
</evidence>
<dbReference type="GO" id="GO:0070006">
    <property type="term" value="F:metalloaminopeptidase activity"/>
    <property type="evidence" value="ECO:0007669"/>
    <property type="project" value="InterPro"/>
</dbReference>
<dbReference type="PANTHER" id="PTHR43226">
    <property type="entry name" value="XAA-PRO AMINOPEPTIDASE 3"/>
    <property type="match status" value="1"/>
</dbReference>
<keyword evidence="7" id="KW-0378">Hydrolase</keyword>
<proteinExistence type="inferred from homology"/>
<dbReference type="Gene3D" id="3.90.230.10">
    <property type="entry name" value="Creatinase/methionine aminopeptidase superfamily"/>
    <property type="match status" value="1"/>
</dbReference>
<dbReference type="InterPro" id="IPR029149">
    <property type="entry name" value="Creatin/AminoP/Spt16_N"/>
</dbReference>
<keyword evidence="6" id="KW-0479">Metal-binding</keyword>
<comment type="cofactor">
    <cofactor evidence="2">
        <name>Mn(2+)</name>
        <dbReference type="ChEBI" id="CHEBI:29035"/>
    </cofactor>
</comment>
<dbReference type="Pfam" id="PF00557">
    <property type="entry name" value="Peptidase_M24"/>
    <property type="match status" value="1"/>
</dbReference>
<dbReference type="EMBL" id="AP014521">
    <property type="protein sequence ID" value="BAP58639.1"/>
    <property type="molecule type" value="Genomic_DNA"/>
</dbReference>
<dbReference type="PRINTS" id="PR00599">
    <property type="entry name" value="MAPEPTIDASE"/>
</dbReference>
<dbReference type="GO" id="GO:0006508">
    <property type="term" value="P:proteolysis"/>
    <property type="evidence" value="ECO:0007669"/>
    <property type="project" value="UniProtKB-KW"/>
</dbReference>
<dbReference type="Gene3D" id="3.40.350.10">
    <property type="entry name" value="Creatinase/prolidase N-terminal domain"/>
    <property type="match status" value="1"/>
</dbReference>
<reference evidence="14 15" key="2">
    <citation type="journal article" date="2014" name="Curr. Biol.">
        <title>Symbiont-Supplemented Maternal Investment Underpinning Host's Ecological Adaptation.</title>
        <authorList>
            <person name="Kaiwa N."/>
            <person name="Hosokawa T."/>
            <person name="Nikoh N."/>
            <person name="Tanahashi M."/>
            <person name="Moriyama M."/>
            <person name="Meng X.Y."/>
            <person name="Maeda T."/>
            <person name="Yamaguchi K."/>
            <person name="Shigenobu S."/>
            <person name="Ito M."/>
            <person name="Fukatsu T."/>
        </authorList>
    </citation>
    <scope>NUCLEOTIDE SEQUENCE [LARGE SCALE GENOMIC DNA]</scope>
    <source>
        <strain evidence="14 15">UwTKB</strain>
    </source>
</reference>
<dbReference type="STRING" id="1410383.TGUWTKB_4120"/>
<keyword evidence="14" id="KW-0031">Aminopeptidase</keyword>
<dbReference type="InterPro" id="IPR001714">
    <property type="entry name" value="Pept_M24_MAP"/>
</dbReference>
<dbReference type="CDD" id="cd01087">
    <property type="entry name" value="Prolidase"/>
    <property type="match status" value="1"/>
</dbReference>
<dbReference type="AlphaFoldDB" id="A0A090ALV2"/>
<dbReference type="GO" id="GO:0005829">
    <property type="term" value="C:cytosol"/>
    <property type="evidence" value="ECO:0007669"/>
    <property type="project" value="TreeGrafter"/>
</dbReference>
<evidence type="ECO:0000256" key="9">
    <source>
        <dbReference type="ARBA" id="ARBA00023211"/>
    </source>
</evidence>